<evidence type="ECO:0000313" key="2">
    <source>
        <dbReference type="EMBL" id="MDO1531269.1"/>
    </source>
</evidence>
<organism evidence="2 3">
    <name type="scientific">Variovorax ginsengisoli</name>
    <dbReference type="NCBI Taxonomy" id="363844"/>
    <lineage>
        <taxon>Bacteria</taxon>
        <taxon>Pseudomonadati</taxon>
        <taxon>Pseudomonadota</taxon>
        <taxon>Betaproteobacteria</taxon>
        <taxon>Burkholderiales</taxon>
        <taxon>Comamonadaceae</taxon>
        <taxon>Variovorax</taxon>
    </lineage>
</organism>
<feature type="domain" description="HTH cro/C1-type" evidence="1">
    <location>
        <begin position="19"/>
        <end position="74"/>
    </location>
</feature>
<comment type="caution">
    <text evidence="2">The sequence shown here is derived from an EMBL/GenBank/DDBJ whole genome shotgun (WGS) entry which is preliminary data.</text>
</comment>
<dbReference type="SUPFAM" id="SSF47413">
    <property type="entry name" value="lambda repressor-like DNA-binding domains"/>
    <property type="match status" value="1"/>
</dbReference>
<reference evidence="2" key="1">
    <citation type="submission" date="2023-06" db="EMBL/GenBank/DDBJ databases">
        <authorList>
            <person name="Jiang Y."/>
            <person name="Liu Q."/>
        </authorList>
    </citation>
    <scope>NUCLEOTIDE SEQUENCE</scope>
    <source>
        <strain evidence="2">CGMCC 1.12090</strain>
    </source>
</reference>
<keyword evidence="3" id="KW-1185">Reference proteome</keyword>
<sequence length="97" mass="10349">MDSKIATPISSLSEVGAIIRSARRRKKLSQTALGERAGLSRMPVYRLEAGKDISLASLLAMLAPLGLALSLDPREPGPLRAADLAKAFAHLQEPDET</sequence>
<dbReference type="Gene3D" id="1.10.260.40">
    <property type="entry name" value="lambda repressor-like DNA-binding domains"/>
    <property type="match status" value="1"/>
</dbReference>
<accession>A0ABT8RX87</accession>
<protein>
    <submittedName>
        <fullName evidence="2">Helix-turn-helix domain-containing protein</fullName>
    </submittedName>
</protein>
<gene>
    <name evidence="2" type="ORF">Q2T77_03130</name>
</gene>
<dbReference type="RefSeq" id="WP_301803616.1">
    <property type="nucleotide sequence ID" value="NZ_JAUJZH010000002.1"/>
</dbReference>
<dbReference type="Pfam" id="PF13560">
    <property type="entry name" value="HTH_31"/>
    <property type="match status" value="1"/>
</dbReference>
<dbReference type="InterPro" id="IPR010982">
    <property type="entry name" value="Lambda_DNA-bd_dom_sf"/>
</dbReference>
<dbReference type="SMART" id="SM00530">
    <property type="entry name" value="HTH_XRE"/>
    <property type="match status" value="1"/>
</dbReference>
<name>A0ABT8RX87_9BURK</name>
<dbReference type="EMBL" id="JAUKVY010000002">
    <property type="protein sequence ID" value="MDO1531269.1"/>
    <property type="molecule type" value="Genomic_DNA"/>
</dbReference>
<dbReference type="CDD" id="cd00093">
    <property type="entry name" value="HTH_XRE"/>
    <property type="match status" value="1"/>
</dbReference>
<dbReference type="Proteomes" id="UP001169027">
    <property type="component" value="Unassembled WGS sequence"/>
</dbReference>
<dbReference type="PROSITE" id="PS50943">
    <property type="entry name" value="HTH_CROC1"/>
    <property type="match status" value="1"/>
</dbReference>
<evidence type="ECO:0000313" key="3">
    <source>
        <dbReference type="Proteomes" id="UP001169027"/>
    </source>
</evidence>
<proteinExistence type="predicted"/>
<evidence type="ECO:0000259" key="1">
    <source>
        <dbReference type="PROSITE" id="PS50943"/>
    </source>
</evidence>
<dbReference type="InterPro" id="IPR001387">
    <property type="entry name" value="Cro/C1-type_HTH"/>
</dbReference>